<name>A0A2A6BDJ4_PRIPA</name>
<accession>A0A8R1UVT2</accession>
<reference evidence="2" key="1">
    <citation type="journal article" date="2008" name="Nat. Genet.">
        <title>The Pristionchus pacificus genome provides a unique perspective on nematode lifestyle and parasitism.</title>
        <authorList>
            <person name="Dieterich C."/>
            <person name="Clifton S.W."/>
            <person name="Schuster L.N."/>
            <person name="Chinwalla A."/>
            <person name="Delehaunty K."/>
            <person name="Dinkelacker I."/>
            <person name="Fulton L."/>
            <person name="Fulton R."/>
            <person name="Godfrey J."/>
            <person name="Minx P."/>
            <person name="Mitreva M."/>
            <person name="Roeseler W."/>
            <person name="Tian H."/>
            <person name="Witte H."/>
            <person name="Yang S.P."/>
            <person name="Wilson R.K."/>
            <person name="Sommer R.J."/>
        </authorList>
    </citation>
    <scope>NUCLEOTIDE SEQUENCE [LARGE SCALE GENOMIC DNA]</scope>
    <source>
        <strain evidence="2">PS312</strain>
    </source>
</reference>
<dbReference type="Proteomes" id="UP000005239">
    <property type="component" value="Unassembled WGS sequence"/>
</dbReference>
<organism evidence="1 2">
    <name type="scientific">Pristionchus pacificus</name>
    <name type="common">Parasitic nematode worm</name>
    <dbReference type="NCBI Taxonomy" id="54126"/>
    <lineage>
        <taxon>Eukaryota</taxon>
        <taxon>Metazoa</taxon>
        <taxon>Ecdysozoa</taxon>
        <taxon>Nematoda</taxon>
        <taxon>Chromadorea</taxon>
        <taxon>Rhabditida</taxon>
        <taxon>Rhabditina</taxon>
        <taxon>Diplogasteromorpha</taxon>
        <taxon>Diplogasteroidea</taxon>
        <taxon>Neodiplogasteridae</taxon>
        <taxon>Pristionchus</taxon>
    </lineage>
</organism>
<accession>A0A2A6BDJ4</accession>
<keyword evidence="2" id="KW-1185">Reference proteome</keyword>
<dbReference type="AlphaFoldDB" id="A0A2A6BDJ4"/>
<reference evidence="1" key="2">
    <citation type="submission" date="2022-06" db="UniProtKB">
        <authorList>
            <consortium name="EnsemblMetazoa"/>
        </authorList>
    </citation>
    <scope>IDENTIFICATION</scope>
    <source>
        <strain evidence="1">PS312</strain>
    </source>
</reference>
<protein>
    <submittedName>
        <fullName evidence="1">Uncharacterized protein</fullName>
    </submittedName>
</protein>
<sequence length="204" mass="22059">MEPVLNAAISTTTFNTRANCYSPRLSSAKRQEYERFGGSTFPRDFTPTFSSTLSHGLSTVVTFSRSHLVKSFHISDRNLPMTSKGQKKVKSATVAKENHEGISLAEFKTALKKMNVDMAGQTIHGRNALTVPYNDALAAYQGDCGVSKADMGRGFEKLRAVALQNLNSLSTETLMKIVYDMATNGKSTIGSIASETSTNSSGQS</sequence>
<gene>
    <name evidence="1" type="primary">WBGene00278462</name>
</gene>
<evidence type="ECO:0000313" key="2">
    <source>
        <dbReference type="Proteomes" id="UP000005239"/>
    </source>
</evidence>
<proteinExistence type="predicted"/>
<evidence type="ECO:0000313" key="1">
    <source>
        <dbReference type="EnsemblMetazoa" id="PPA40093.1"/>
    </source>
</evidence>
<dbReference type="EnsemblMetazoa" id="PPA40093.1">
    <property type="protein sequence ID" value="PPA40093.1"/>
    <property type="gene ID" value="WBGene00278462"/>
</dbReference>